<evidence type="ECO:0000313" key="4">
    <source>
        <dbReference type="Proteomes" id="UP000279307"/>
    </source>
</evidence>
<dbReference type="GO" id="GO:0003964">
    <property type="term" value="F:RNA-directed DNA polymerase activity"/>
    <property type="evidence" value="ECO:0007669"/>
    <property type="project" value="UniProtKB-EC"/>
</dbReference>
<evidence type="ECO:0000259" key="2">
    <source>
        <dbReference type="Pfam" id="PF17921"/>
    </source>
</evidence>
<dbReference type="EMBL" id="QOIP01000004">
    <property type="protein sequence ID" value="RLU23948.1"/>
    <property type="molecule type" value="Genomic_DNA"/>
</dbReference>
<sequence>MLMPTPIIVHSCLYLLRSGQRILLVKEEETVLDGFDSFVLHQIEQLPLDARVIARETRRDPHLGKIVQQLETGQDLARLGYKPPEIHYKLGSECLVFEHRIVIPPIYREAILSELHTAYLGIVKMKGMAQSFVFWPGIDADIEKVAKTCEDCAKNAHDLPKIRTHHWEYPKGP</sequence>
<protein>
    <recommendedName>
        <fullName evidence="1">RNA-directed DNA polymerase</fullName>
        <ecNumber evidence="1">2.7.7.49</ecNumber>
    </recommendedName>
</protein>
<evidence type="ECO:0000256" key="1">
    <source>
        <dbReference type="ARBA" id="ARBA00012493"/>
    </source>
</evidence>
<dbReference type="InterPro" id="IPR041588">
    <property type="entry name" value="Integrase_H2C2"/>
</dbReference>
<dbReference type="PANTHER" id="PTHR37984">
    <property type="entry name" value="PROTEIN CBG26694"/>
    <property type="match status" value="1"/>
</dbReference>
<dbReference type="EC" id="2.7.7.49" evidence="1"/>
<dbReference type="Pfam" id="PF17921">
    <property type="entry name" value="Integrase_H2C2"/>
    <property type="match status" value="1"/>
</dbReference>
<dbReference type="Proteomes" id="UP000279307">
    <property type="component" value="Chromosome 4"/>
</dbReference>
<accession>A0A3L8DW01</accession>
<dbReference type="AlphaFoldDB" id="A0A3L8DW01"/>
<proteinExistence type="predicted"/>
<feature type="domain" description="Integrase zinc-binding" evidence="2">
    <location>
        <begin position="103"/>
        <end position="156"/>
    </location>
</feature>
<dbReference type="Gene3D" id="1.10.340.70">
    <property type="match status" value="1"/>
</dbReference>
<name>A0A3L8DW01_OOCBI</name>
<comment type="caution">
    <text evidence="3">The sequence shown here is derived from an EMBL/GenBank/DDBJ whole genome shotgun (WGS) entry which is preliminary data.</text>
</comment>
<dbReference type="PANTHER" id="PTHR37984:SF5">
    <property type="entry name" value="PROTEIN NYNRIN-LIKE"/>
    <property type="match status" value="1"/>
</dbReference>
<organism evidence="3 4">
    <name type="scientific">Ooceraea biroi</name>
    <name type="common">Clonal raider ant</name>
    <name type="synonym">Cerapachys biroi</name>
    <dbReference type="NCBI Taxonomy" id="2015173"/>
    <lineage>
        <taxon>Eukaryota</taxon>
        <taxon>Metazoa</taxon>
        <taxon>Ecdysozoa</taxon>
        <taxon>Arthropoda</taxon>
        <taxon>Hexapoda</taxon>
        <taxon>Insecta</taxon>
        <taxon>Pterygota</taxon>
        <taxon>Neoptera</taxon>
        <taxon>Endopterygota</taxon>
        <taxon>Hymenoptera</taxon>
        <taxon>Apocrita</taxon>
        <taxon>Aculeata</taxon>
        <taxon>Formicoidea</taxon>
        <taxon>Formicidae</taxon>
        <taxon>Dorylinae</taxon>
        <taxon>Ooceraea</taxon>
    </lineage>
</organism>
<reference evidence="3 4" key="1">
    <citation type="journal article" date="2018" name="Genome Res.">
        <title>The genomic architecture and molecular evolution of ant odorant receptors.</title>
        <authorList>
            <person name="McKenzie S.K."/>
            <person name="Kronauer D.J.C."/>
        </authorList>
    </citation>
    <scope>NUCLEOTIDE SEQUENCE [LARGE SCALE GENOMIC DNA]</scope>
    <source>
        <strain evidence="3">Clonal line C1</strain>
    </source>
</reference>
<evidence type="ECO:0000313" key="3">
    <source>
        <dbReference type="EMBL" id="RLU23948.1"/>
    </source>
</evidence>
<dbReference type="InterPro" id="IPR050951">
    <property type="entry name" value="Retrovirus_Pol_polyprotein"/>
</dbReference>
<gene>
    <name evidence="3" type="ORF">DMN91_004156</name>
</gene>